<dbReference type="AlphaFoldDB" id="A0A0D3HI18"/>
<accession>A0A0D3HI18</accession>
<dbReference type="SUPFAM" id="SSF47473">
    <property type="entry name" value="EF-hand"/>
    <property type="match status" value="1"/>
</dbReference>
<comment type="function">
    <text evidence="1">Potential calcium sensor.</text>
</comment>
<dbReference type="EnsemblPlants" id="OBART11G02560.1">
    <property type="protein sequence ID" value="OBART11G02560.1"/>
    <property type="gene ID" value="OBART11G02560"/>
</dbReference>
<reference evidence="7" key="1">
    <citation type="journal article" date="2009" name="Rice">
        <title>De Novo Next Generation Sequencing of Plant Genomes.</title>
        <authorList>
            <person name="Rounsley S."/>
            <person name="Marri P.R."/>
            <person name="Yu Y."/>
            <person name="He R."/>
            <person name="Sisneros N."/>
            <person name="Goicoechea J.L."/>
            <person name="Lee S.J."/>
            <person name="Angelova A."/>
            <person name="Kudrna D."/>
            <person name="Luo M."/>
            <person name="Affourtit J."/>
            <person name="Desany B."/>
            <person name="Knight J."/>
            <person name="Niazi F."/>
            <person name="Egholm M."/>
            <person name="Wing R.A."/>
        </authorList>
    </citation>
    <scope>NUCLEOTIDE SEQUENCE [LARGE SCALE GENOMIC DNA]</scope>
    <source>
        <strain evidence="7">cv. IRGC 105608</strain>
    </source>
</reference>
<dbReference type="InterPro" id="IPR002048">
    <property type="entry name" value="EF_hand_dom"/>
</dbReference>
<dbReference type="HOGENOM" id="CLU_061288_20_1_1"/>
<dbReference type="InterPro" id="IPR039647">
    <property type="entry name" value="EF_hand_pair_protein_CML-like"/>
</dbReference>
<dbReference type="eggNOG" id="KOG0027">
    <property type="taxonomic scope" value="Eukaryota"/>
</dbReference>
<sequence length="194" mass="20139">MMKLAHLFGSSSSSSSSSSKKENKVSSKKRRSGAKSCSFGSTTSSSSSSLAASSSDDSAATTPRSVLPSSSGTKKPAAVAVTREDLEVALRRIVSSKEELAAMLAEAECAGELVLEEIAAAAADEGELKETFAVFDADGDGRISAEELRAVLASLGDELCSVDDCRRMIGGVDTDGDGFVCFDEFARMMMYGCA</sequence>
<evidence type="ECO:0000256" key="2">
    <source>
        <dbReference type="ARBA" id="ARBA00022723"/>
    </source>
</evidence>
<evidence type="ECO:0000259" key="6">
    <source>
        <dbReference type="PROSITE" id="PS50222"/>
    </source>
</evidence>
<dbReference type="PANTHER" id="PTHR10891">
    <property type="entry name" value="EF-HAND CALCIUM-BINDING DOMAIN CONTAINING PROTEIN"/>
    <property type="match status" value="1"/>
</dbReference>
<keyword evidence="4" id="KW-0106">Calcium</keyword>
<dbReference type="GO" id="GO:0005509">
    <property type="term" value="F:calcium ion binding"/>
    <property type="evidence" value="ECO:0007669"/>
    <property type="project" value="InterPro"/>
</dbReference>
<evidence type="ECO:0000256" key="5">
    <source>
        <dbReference type="SAM" id="MobiDB-lite"/>
    </source>
</evidence>
<dbReference type="Proteomes" id="UP000026960">
    <property type="component" value="Chromosome 11"/>
</dbReference>
<evidence type="ECO:0000256" key="1">
    <source>
        <dbReference type="ARBA" id="ARBA00003291"/>
    </source>
</evidence>
<dbReference type="CDD" id="cd00051">
    <property type="entry name" value="EFh"/>
    <property type="match status" value="1"/>
</dbReference>
<feature type="compositionally biased region" description="Polar residues" evidence="5">
    <location>
        <begin position="63"/>
        <end position="73"/>
    </location>
</feature>
<dbReference type="PROSITE" id="PS50222">
    <property type="entry name" value="EF_HAND_2"/>
    <property type="match status" value="2"/>
</dbReference>
<feature type="region of interest" description="Disordered" evidence="5">
    <location>
        <begin position="1"/>
        <end position="78"/>
    </location>
</feature>
<keyword evidence="8" id="KW-1185">Reference proteome</keyword>
<keyword evidence="2" id="KW-0479">Metal-binding</keyword>
<feature type="domain" description="EF-hand" evidence="6">
    <location>
        <begin position="123"/>
        <end position="158"/>
    </location>
</feature>
<keyword evidence="3" id="KW-0677">Repeat</keyword>
<name>A0A0D3HI18_9ORYZ</name>
<protein>
    <recommendedName>
        <fullName evidence="6">EF-hand domain-containing protein</fullName>
    </recommendedName>
</protein>
<evidence type="ECO:0000256" key="4">
    <source>
        <dbReference type="ARBA" id="ARBA00022837"/>
    </source>
</evidence>
<reference evidence="7" key="2">
    <citation type="submission" date="2015-03" db="UniProtKB">
        <authorList>
            <consortium name="EnsemblPlants"/>
        </authorList>
    </citation>
    <scope>IDENTIFICATION</scope>
</reference>
<proteinExistence type="predicted"/>
<evidence type="ECO:0000256" key="3">
    <source>
        <dbReference type="ARBA" id="ARBA00022737"/>
    </source>
</evidence>
<dbReference type="SMART" id="SM00054">
    <property type="entry name" value="EFh"/>
    <property type="match status" value="2"/>
</dbReference>
<dbReference type="PaxDb" id="65489-OBART11G02560.1"/>
<dbReference type="Pfam" id="PF13499">
    <property type="entry name" value="EF-hand_7"/>
    <property type="match status" value="1"/>
</dbReference>
<organism evidence="7">
    <name type="scientific">Oryza barthii</name>
    <dbReference type="NCBI Taxonomy" id="65489"/>
    <lineage>
        <taxon>Eukaryota</taxon>
        <taxon>Viridiplantae</taxon>
        <taxon>Streptophyta</taxon>
        <taxon>Embryophyta</taxon>
        <taxon>Tracheophyta</taxon>
        <taxon>Spermatophyta</taxon>
        <taxon>Magnoliopsida</taxon>
        <taxon>Liliopsida</taxon>
        <taxon>Poales</taxon>
        <taxon>Poaceae</taxon>
        <taxon>BOP clade</taxon>
        <taxon>Oryzoideae</taxon>
        <taxon>Oryzeae</taxon>
        <taxon>Oryzinae</taxon>
        <taxon>Oryza</taxon>
    </lineage>
</organism>
<feature type="domain" description="EF-hand" evidence="6">
    <location>
        <begin position="160"/>
        <end position="194"/>
    </location>
</feature>
<feature type="compositionally biased region" description="Low complexity" evidence="5">
    <location>
        <begin position="41"/>
        <end position="62"/>
    </location>
</feature>
<evidence type="ECO:0000313" key="8">
    <source>
        <dbReference type="Proteomes" id="UP000026960"/>
    </source>
</evidence>
<dbReference type="InterPro" id="IPR018247">
    <property type="entry name" value="EF_Hand_1_Ca_BS"/>
</dbReference>
<dbReference type="FunFam" id="1.10.238.10:FF:000411">
    <property type="entry name" value="Os12g0138050 protein"/>
    <property type="match status" value="1"/>
</dbReference>
<dbReference type="STRING" id="65489.A0A0D3HI18"/>
<dbReference type="Gramene" id="OBART11G02560.1">
    <property type="protein sequence ID" value="OBART11G02560.1"/>
    <property type="gene ID" value="OBART11G02560"/>
</dbReference>
<dbReference type="InterPro" id="IPR011992">
    <property type="entry name" value="EF-hand-dom_pair"/>
</dbReference>
<dbReference type="Gene3D" id="1.10.238.10">
    <property type="entry name" value="EF-hand"/>
    <property type="match status" value="1"/>
</dbReference>
<evidence type="ECO:0000313" key="7">
    <source>
        <dbReference type="EnsemblPlants" id="OBART11G02560.1"/>
    </source>
</evidence>
<dbReference type="PROSITE" id="PS00018">
    <property type="entry name" value="EF_HAND_1"/>
    <property type="match status" value="2"/>
</dbReference>